<dbReference type="Gene3D" id="1.20.120.160">
    <property type="entry name" value="HPT domain"/>
    <property type="match status" value="1"/>
</dbReference>
<dbReference type="SUPFAM" id="SSF52172">
    <property type="entry name" value="CheY-like"/>
    <property type="match status" value="1"/>
</dbReference>
<dbReference type="InterPro" id="IPR011717">
    <property type="entry name" value="TPR-4"/>
</dbReference>
<keyword evidence="15" id="KW-0802">TPR repeat</keyword>
<evidence type="ECO:0000256" key="16">
    <source>
        <dbReference type="SAM" id="Coils"/>
    </source>
</evidence>
<dbReference type="InterPro" id="IPR011990">
    <property type="entry name" value="TPR-like_helical_dom_sf"/>
</dbReference>
<keyword evidence="11" id="KW-1133">Transmembrane helix</keyword>
<comment type="catalytic activity">
    <reaction evidence="1">
        <text>ATP + protein L-histidine = ADP + protein N-phospho-L-histidine.</text>
        <dbReference type="EC" id="2.7.13.3"/>
    </reaction>
</comment>
<dbReference type="Pfam" id="PF13191">
    <property type="entry name" value="AAA_16"/>
    <property type="match status" value="1"/>
</dbReference>
<evidence type="ECO:0000256" key="5">
    <source>
        <dbReference type="ARBA" id="ARBA00022519"/>
    </source>
</evidence>
<dbReference type="Pfam" id="PF07721">
    <property type="entry name" value="TPR_4"/>
    <property type="match status" value="1"/>
</dbReference>
<dbReference type="InterPro" id="IPR041664">
    <property type="entry name" value="AAA_16"/>
</dbReference>
<dbReference type="PROSITE" id="PS50005">
    <property type="entry name" value="TPR"/>
    <property type="match status" value="1"/>
</dbReference>
<dbReference type="Gene3D" id="3.40.50.300">
    <property type="entry name" value="P-loop containing nucleotide triphosphate hydrolases"/>
    <property type="match status" value="1"/>
</dbReference>
<dbReference type="SMART" id="SM00220">
    <property type="entry name" value="S_TKc"/>
    <property type="match status" value="1"/>
</dbReference>
<evidence type="ECO:0000259" key="20">
    <source>
        <dbReference type="PROSITE" id="PS50894"/>
    </source>
</evidence>
<feature type="coiled-coil region" evidence="16">
    <location>
        <begin position="1397"/>
        <end position="1431"/>
    </location>
</feature>
<dbReference type="GO" id="GO:0005524">
    <property type="term" value="F:ATP binding"/>
    <property type="evidence" value="ECO:0007669"/>
    <property type="project" value="InterPro"/>
</dbReference>
<dbReference type="InterPro" id="IPR036641">
    <property type="entry name" value="HPT_dom_sf"/>
</dbReference>
<dbReference type="InterPro" id="IPR003594">
    <property type="entry name" value="HATPase_dom"/>
</dbReference>
<evidence type="ECO:0000259" key="19">
    <source>
        <dbReference type="PROSITE" id="PS50110"/>
    </source>
</evidence>
<dbReference type="PRINTS" id="PR00344">
    <property type="entry name" value="BCTRLSENSOR"/>
</dbReference>
<dbReference type="Proteomes" id="UP000318538">
    <property type="component" value="Chromosome"/>
</dbReference>
<feature type="domain" description="HPt" evidence="20">
    <location>
        <begin position="1868"/>
        <end position="1958"/>
    </location>
</feature>
<reference evidence="21 22" key="1">
    <citation type="submission" date="2019-02" db="EMBL/GenBank/DDBJ databases">
        <title>Deep-cultivation of Planctomycetes and their phenomic and genomic characterization uncovers novel biology.</title>
        <authorList>
            <person name="Wiegand S."/>
            <person name="Jogler M."/>
            <person name="Boedeker C."/>
            <person name="Pinto D."/>
            <person name="Vollmers J."/>
            <person name="Rivas-Marin E."/>
            <person name="Kohn T."/>
            <person name="Peeters S.H."/>
            <person name="Heuer A."/>
            <person name="Rast P."/>
            <person name="Oberbeckmann S."/>
            <person name="Bunk B."/>
            <person name="Jeske O."/>
            <person name="Meyerdierks A."/>
            <person name="Storesund J.E."/>
            <person name="Kallscheuer N."/>
            <person name="Luecker S."/>
            <person name="Lage O.M."/>
            <person name="Pohl T."/>
            <person name="Merkel B.J."/>
            <person name="Hornburger P."/>
            <person name="Mueller R.-W."/>
            <person name="Bruemmer F."/>
            <person name="Labrenz M."/>
            <person name="Spormann A.M."/>
            <person name="Op den Camp H."/>
            <person name="Overmann J."/>
            <person name="Amann R."/>
            <person name="Jetten M.S.M."/>
            <person name="Mascher T."/>
            <person name="Medema M.H."/>
            <person name="Devos D.P."/>
            <person name="Kaster A.-K."/>
            <person name="Ovreas L."/>
            <person name="Rohde M."/>
            <person name="Galperin M.Y."/>
            <person name="Jogler C."/>
        </authorList>
    </citation>
    <scope>NUCLEOTIDE SEQUENCE [LARGE SCALE GENOMIC DNA]</scope>
    <source>
        <strain evidence="21 22">K22_7</strain>
    </source>
</reference>
<evidence type="ECO:0000256" key="14">
    <source>
        <dbReference type="PROSITE-ProRule" id="PRU00169"/>
    </source>
</evidence>
<evidence type="ECO:0000256" key="10">
    <source>
        <dbReference type="ARBA" id="ARBA00022840"/>
    </source>
</evidence>
<evidence type="ECO:0000313" key="22">
    <source>
        <dbReference type="Proteomes" id="UP000318538"/>
    </source>
</evidence>
<evidence type="ECO:0000256" key="7">
    <source>
        <dbReference type="ARBA" id="ARBA00022679"/>
    </source>
</evidence>
<dbReference type="SUPFAM" id="SSF47226">
    <property type="entry name" value="Histidine-containing phosphotransfer domain, HPT domain"/>
    <property type="match status" value="1"/>
</dbReference>
<keyword evidence="16" id="KW-0175">Coiled coil</keyword>
<dbReference type="PROSITE" id="PS50894">
    <property type="entry name" value="HPT"/>
    <property type="match status" value="1"/>
</dbReference>
<dbReference type="SUPFAM" id="SSF48452">
    <property type="entry name" value="TPR-like"/>
    <property type="match status" value="2"/>
</dbReference>
<dbReference type="PANTHER" id="PTHR43047">
    <property type="entry name" value="TWO-COMPONENT HISTIDINE PROTEIN KINASE"/>
    <property type="match status" value="1"/>
</dbReference>
<protein>
    <recommendedName>
        <fullName evidence="3">histidine kinase</fullName>
        <ecNumber evidence="3">2.7.13.3</ecNumber>
    </recommendedName>
</protein>
<keyword evidence="4" id="KW-1003">Cell membrane</keyword>
<evidence type="ECO:0000256" key="2">
    <source>
        <dbReference type="ARBA" id="ARBA00004429"/>
    </source>
</evidence>
<dbReference type="InterPro" id="IPR004358">
    <property type="entry name" value="Sig_transdc_His_kin-like_C"/>
</dbReference>
<proteinExistence type="predicted"/>
<dbReference type="Gene3D" id="1.10.510.10">
    <property type="entry name" value="Transferase(Phosphotransferase) domain 1"/>
    <property type="match status" value="1"/>
</dbReference>
<dbReference type="GO" id="GO:0000155">
    <property type="term" value="F:phosphorelay sensor kinase activity"/>
    <property type="evidence" value="ECO:0007669"/>
    <property type="project" value="InterPro"/>
</dbReference>
<keyword evidence="5" id="KW-0997">Cell inner membrane</keyword>
<evidence type="ECO:0000256" key="12">
    <source>
        <dbReference type="ARBA" id="ARBA00023136"/>
    </source>
</evidence>
<evidence type="ECO:0000259" key="18">
    <source>
        <dbReference type="PROSITE" id="PS50109"/>
    </source>
</evidence>
<dbReference type="InterPro" id="IPR036890">
    <property type="entry name" value="HATPase_C_sf"/>
</dbReference>
<keyword evidence="6 14" id="KW-0597">Phosphoprotein</keyword>
<dbReference type="SMART" id="SM00387">
    <property type="entry name" value="HATPase_c"/>
    <property type="match status" value="1"/>
</dbReference>
<keyword evidence="22" id="KW-1185">Reference proteome</keyword>
<feature type="modified residue" description="4-aspartylphosphate" evidence="14">
    <location>
        <position position="1745"/>
    </location>
</feature>
<dbReference type="InterPro" id="IPR036097">
    <property type="entry name" value="HisK_dim/P_sf"/>
</dbReference>
<evidence type="ECO:0000256" key="11">
    <source>
        <dbReference type="ARBA" id="ARBA00022989"/>
    </source>
</evidence>
<feature type="domain" description="Histidine kinase" evidence="18">
    <location>
        <begin position="1438"/>
        <end position="1661"/>
    </location>
</feature>
<name>A0A517N8G6_9BACT</name>
<dbReference type="InterPro" id="IPR000719">
    <property type="entry name" value="Prot_kinase_dom"/>
</dbReference>
<dbReference type="CDD" id="cd14014">
    <property type="entry name" value="STKc_PknB_like"/>
    <property type="match status" value="1"/>
</dbReference>
<dbReference type="InterPro" id="IPR029016">
    <property type="entry name" value="GAF-like_dom_sf"/>
</dbReference>
<dbReference type="CDD" id="cd17546">
    <property type="entry name" value="REC_hyHK_CKI1_RcsC-like"/>
    <property type="match status" value="1"/>
</dbReference>
<organism evidence="21 22">
    <name type="scientific">Rubripirellula lacrimiformis</name>
    <dbReference type="NCBI Taxonomy" id="1930273"/>
    <lineage>
        <taxon>Bacteria</taxon>
        <taxon>Pseudomonadati</taxon>
        <taxon>Planctomycetota</taxon>
        <taxon>Planctomycetia</taxon>
        <taxon>Pirellulales</taxon>
        <taxon>Pirellulaceae</taxon>
        <taxon>Rubripirellula</taxon>
    </lineage>
</organism>
<dbReference type="EMBL" id="CP036525">
    <property type="protein sequence ID" value="QDT03420.1"/>
    <property type="molecule type" value="Genomic_DNA"/>
</dbReference>
<dbReference type="FunFam" id="3.30.565.10:FF:000010">
    <property type="entry name" value="Sensor histidine kinase RcsC"/>
    <property type="match status" value="1"/>
</dbReference>
<dbReference type="Pfam" id="PF00512">
    <property type="entry name" value="HisKA"/>
    <property type="match status" value="1"/>
</dbReference>
<keyword evidence="10" id="KW-0547">Nucleotide-binding</keyword>
<dbReference type="SMART" id="SM00388">
    <property type="entry name" value="HisKA"/>
    <property type="match status" value="1"/>
</dbReference>
<dbReference type="SMART" id="SM00028">
    <property type="entry name" value="TPR"/>
    <property type="match status" value="5"/>
</dbReference>
<dbReference type="InterPro" id="IPR003661">
    <property type="entry name" value="HisK_dim/P_dom"/>
</dbReference>
<dbReference type="SUPFAM" id="SSF56112">
    <property type="entry name" value="Protein kinase-like (PK-like)"/>
    <property type="match status" value="1"/>
</dbReference>
<dbReference type="CDD" id="cd00082">
    <property type="entry name" value="HisKA"/>
    <property type="match status" value="1"/>
</dbReference>
<sequence length="1958" mass="216983">MRSTINPDGVGQRANRYRIIKELSNTSIVYCFLAEDLDEGGQVILREVPKGFFRERGYYRFKTEARLTSSIRCETYASPIDYEVGEKNLRVVYPYTEGVSLSSKFHKAPLSAAEAMGLARDLLDGLDHIHRIGCIHRDIRPSNIIVRPDGRSVLCGYVPLWCPELFGKDDLLARECASYTSPELSGIIDHDICESSDLYSVGYVLYAALTGETAFDGDVSEILYQHMTADPDASRYPDDTPDAVIQLIDKLICKEPRDRYQSARAALHDVDAISQALLGDVSFDDFVVGAADQRSVIIDPAFVGRDAQVKVLEQTLEDVVVGKSQKILMTSESGMGKTRLLNEVARVASRKRFLVLRGRATEHAAQQPAAVWLQAIDQLVKHLANDPLLLARTMDRMEDYRQEVATAMPQLAKSFGWNISTLSGPDVLGQGRVVSAFRSLFTGLGTADRSLMITLDDCQWMDDQSFRILIALCEAPSEHCFLFAVARPDEGISNKLQSEVEVSQKLSLGPLTPHAVKQLAESMAGQLPDVAIEVVQRFAEGSPFMAAAVLRGLVESDALRSVDKVWQVDHDQLSSFQTADGAGDILVDRLSRLPDDARNILAVAAVIGREFSLDIAADLVGISVADAHNAIHPARMQRLVWSRPDRVLSFVHDKIREAILEELSTATIKTAHGQIGRYLEANEPHEFFRLAYHYDAADMHQQALPNAIHAAKIARNSFSLVSAQEQLQIAVRALHHSTGEHQLFIEMMMSEVLLLQGEYDTAEEWLDRADKSVDSSKDQARVLLRRGELWFKRGNKDQAVECFEASLRQLQQPVCSTPIQLGWNLAIEGGRQLRNSLFPSLCGKRQIDPSEQDQMSLSLYSQIAHAYWYTRNKYFTLWAHLRGMNAAEEYHPTRFLAQTYSEHAPVMTLVRWEKRGIQYASRSLEIRKSLGDVWGQGQSRNFLSILLYSFSRYEACIDQARQAVDVLERTGDYWEVHIARYQLAASLYRMGKFDEAVELSQVNYQSAIKRGDFQATGNIIDVWVRAASGNVPVVLIDLELSRDVIDAQRTCQVLIAKGVHDFYHDRFSEAAASFEKAVLVAQKTKVKNSYVSPAHAWMCSALRRKLETTVVRNVATRRQAVKRLYRTAKKAVSISKEFTNDRPHALREFAAVLAISGKQRKSRLMFQRSLDIAKQQNANAEYAETLVLYAEYAKEFGWPIDEDETEQAKERLSKFSDTKHSVNESGSLSLLDRFDSLLASGRRIATSVMPQEIYNEVRAAAAKILRGEQVFLILEDADGEISTVPPVQRFDPSILDESRRLKQTVVRDQEICVLPGTSDSDKGTFLCCPIDVNNETVAFLYVVNRRFSGIYGDDEIRIADYLASAAGAALEKADSFFQLHDLNQNLERKVKERTDSVVRHSKELERTAQQLTATQEKLQLAKSVAEEANAAKSDFLARMSHEIRTPISGILGFTDLMLRGVVSDDAERTLHLQTIHSNAFHLLDLLNDILDISKIEADKLVTESVMCNPILIIGDVVTSMQSQAMKKKIELGLRVESSVPDAIVSDSTRLRQILTNLVSNALKFTDQGGVTLVVRTLGPAAAPDQLQIVVEDTGIGMTPEQMASVFEPFKQADVSTTRKYGGTGLGLSISKRLADALGGTIDIESEQNVGTQMILTLKIDCPDDVRLIDPDEVLSTARGHRNNQFLKCNLSGVRVLVVDDGESNRKLLSLLLADSGAIVNTACNGQEAVDVLMADHDSADIVLMDMQMPVLDGYSAVELLREKGFQKPVVALTANAMVGDEGRCRTAGCTEYLTKPIDLNALLRIVAANSVGEDACEMISVEHAAGVDQAAPASPIALQVRHDGKESMSSSNLLPAYPALSDDDDFLDDDWLETFASELVEQVDVVLPSLIEASIAGDMDTIAKHLHQIKGSGGTVGLDKLSEIAAKGEQAIVDSQWENISSTLAELQEFVSMAKAAR</sequence>
<dbReference type="PROSITE" id="PS50109">
    <property type="entry name" value="HIS_KIN"/>
    <property type="match status" value="1"/>
</dbReference>
<evidence type="ECO:0000256" key="3">
    <source>
        <dbReference type="ARBA" id="ARBA00012438"/>
    </source>
</evidence>
<keyword evidence="9" id="KW-0418">Kinase</keyword>
<gene>
    <name evidence="21" type="primary">rpfC_2</name>
    <name evidence="21" type="ORF">K227x_18020</name>
</gene>
<dbReference type="InterPro" id="IPR019734">
    <property type="entry name" value="TPR_rpt"/>
</dbReference>
<evidence type="ECO:0000256" key="8">
    <source>
        <dbReference type="ARBA" id="ARBA00022692"/>
    </source>
</evidence>
<evidence type="ECO:0000256" key="13">
    <source>
        <dbReference type="PROSITE-ProRule" id="PRU00110"/>
    </source>
</evidence>
<dbReference type="InterPro" id="IPR001789">
    <property type="entry name" value="Sig_transdc_resp-reg_receiver"/>
</dbReference>
<dbReference type="KEGG" id="rlc:K227x_18020"/>
<evidence type="ECO:0000256" key="9">
    <source>
        <dbReference type="ARBA" id="ARBA00022777"/>
    </source>
</evidence>
<keyword evidence="12" id="KW-0472">Membrane</keyword>
<dbReference type="EC" id="2.7.13.3" evidence="3"/>
<dbReference type="Pfam" id="PF00072">
    <property type="entry name" value="Response_reg"/>
    <property type="match status" value="1"/>
</dbReference>
<keyword evidence="10" id="KW-0067">ATP-binding</keyword>
<feature type="repeat" description="TPR" evidence="15">
    <location>
        <begin position="780"/>
        <end position="813"/>
    </location>
</feature>
<comment type="subcellular location">
    <subcellularLocation>
        <location evidence="2">Cell inner membrane</location>
        <topology evidence="2">Multi-pass membrane protein</topology>
    </subcellularLocation>
</comment>
<feature type="modified residue" description="Phosphohistidine" evidence="13">
    <location>
        <position position="1907"/>
    </location>
</feature>
<dbReference type="Gene3D" id="3.30.565.10">
    <property type="entry name" value="Histidine kinase-like ATPase, C-terminal domain"/>
    <property type="match status" value="1"/>
</dbReference>
<dbReference type="GO" id="GO:0009927">
    <property type="term" value="F:histidine phosphotransfer kinase activity"/>
    <property type="evidence" value="ECO:0007669"/>
    <property type="project" value="TreeGrafter"/>
</dbReference>
<dbReference type="Gene3D" id="1.10.287.130">
    <property type="match status" value="1"/>
</dbReference>
<dbReference type="SMART" id="SM00448">
    <property type="entry name" value="REC"/>
    <property type="match status" value="1"/>
</dbReference>
<dbReference type="InterPro" id="IPR008207">
    <property type="entry name" value="Sig_transdc_His_kin_Hpt_dom"/>
</dbReference>
<dbReference type="SUPFAM" id="SSF52540">
    <property type="entry name" value="P-loop containing nucleoside triphosphate hydrolases"/>
    <property type="match status" value="1"/>
</dbReference>
<dbReference type="Pfam" id="PF01627">
    <property type="entry name" value="Hpt"/>
    <property type="match status" value="1"/>
</dbReference>
<evidence type="ECO:0000256" key="4">
    <source>
        <dbReference type="ARBA" id="ARBA00022475"/>
    </source>
</evidence>
<evidence type="ECO:0000256" key="15">
    <source>
        <dbReference type="PROSITE-ProRule" id="PRU00339"/>
    </source>
</evidence>
<dbReference type="GO" id="GO:0005886">
    <property type="term" value="C:plasma membrane"/>
    <property type="evidence" value="ECO:0007669"/>
    <property type="project" value="UniProtKB-SubCell"/>
</dbReference>
<evidence type="ECO:0000259" key="17">
    <source>
        <dbReference type="PROSITE" id="PS50011"/>
    </source>
</evidence>
<dbReference type="Gene3D" id="3.40.50.2300">
    <property type="match status" value="1"/>
</dbReference>
<dbReference type="PANTHER" id="PTHR43047:SF72">
    <property type="entry name" value="OSMOSENSING HISTIDINE PROTEIN KINASE SLN1"/>
    <property type="match status" value="1"/>
</dbReference>
<dbReference type="Pfam" id="PF02518">
    <property type="entry name" value="HATPase_c"/>
    <property type="match status" value="1"/>
</dbReference>
<dbReference type="Pfam" id="PF00069">
    <property type="entry name" value="Pkinase"/>
    <property type="match status" value="1"/>
</dbReference>
<dbReference type="SUPFAM" id="SSF55781">
    <property type="entry name" value="GAF domain-like"/>
    <property type="match status" value="1"/>
</dbReference>
<accession>A0A517N8G6</accession>
<dbReference type="GO" id="GO:0042802">
    <property type="term" value="F:identical protein binding"/>
    <property type="evidence" value="ECO:0007669"/>
    <property type="project" value="InterPro"/>
</dbReference>
<keyword evidence="8" id="KW-0812">Transmembrane</keyword>
<dbReference type="CDD" id="cd16922">
    <property type="entry name" value="HATPase_EvgS-ArcB-TorS-like"/>
    <property type="match status" value="1"/>
</dbReference>
<dbReference type="PROSITE" id="PS50011">
    <property type="entry name" value="PROTEIN_KINASE_DOM"/>
    <property type="match status" value="1"/>
</dbReference>
<dbReference type="Gene3D" id="3.30.450.40">
    <property type="match status" value="1"/>
</dbReference>
<feature type="domain" description="Response regulatory" evidence="19">
    <location>
        <begin position="1694"/>
        <end position="1810"/>
    </location>
</feature>
<dbReference type="InterPro" id="IPR008266">
    <property type="entry name" value="Tyr_kinase_AS"/>
</dbReference>
<evidence type="ECO:0000313" key="21">
    <source>
        <dbReference type="EMBL" id="QDT03420.1"/>
    </source>
</evidence>
<evidence type="ECO:0000256" key="6">
    <source>
        <dbReference type="ARBA" id="ARBA00022553"/>
    </source>
</evidence>
<dbReference type="Gene3D" id="1.25.40.10">
    <property type="entry name" value="Tetratricopeptide repeat domain"/>
    <property type="match status" value="2"/>
</dbReference>
<evidence type="ECO:0000256" key="1">
    <source>
        <dbReference type="ARBA" id="ARBA00000085"/>
    </source>
</evidence>
<dbReference type="InterPro" id="IPR005467">
    <property type="entry name" value="His_kinase_dom"/>
</dbReference>
<keyword evidence="7 21" id="KW-0808">Transferase</keyword>
<feature type="domain" description="Protein kinase" evidence="17">
    <location>
        <begin position="17"/>
        <end position="271"/>
    </location>
</feature>
<dbReference type="PROSITE" id="PS50110">
    <property type="entry name" value="RESPONSE_REGULATORY"/>
    <property type="match status" value="1"/>
</dbReference>
<dbReference type="CDD" id="cd00088">
    <property type="entry name" value="HPT"/>
    <property type="match status" value="1"/>
</dbReference>
<dbReference type="InterPro" id="IPR011006">
    <property type="entry name" value="CheY-like_superfamily"/>
</dbReference>
<dbReference type="InterPro" id="IPR027417">
    <property type="entry name" value="P-loop_NTPase"/>
</dbReference>
<dbReference type="InterPro" id="IPR011009">
    <property type="entry name" value="Kinase-like_dom_sf"/>
</dbReference>
<dbReference type="SUPFAM" id="SSF55874">
    <property type="entry name" value="ATPase domain of HSP90 chaperone/DNA topoisomerase II/histidine kinase"/>
    <property type="match status" value="1"/>
</dbReference>
<dbReference type="SUPFAM" id="SSF47384">
    <property type="entry name" value="Homodimeric domain of signal transducing histidine kinase"/>
    <property type="match status" value="1"/>
</dbReference>
<dbReference type="PROSITE" id="PS00109">
    <property type="entry name" value="PROTEIN_KINASE_TYR"/>
    <property type="match status" value="1"/>
</dbReference>